<dbReference type="AlphaFoldDB" id="A0AAW0FFJ2"/>
<keyword evidence="1" id="KW-0812">Transmembrane</keyword>
<dbReference type="PANTHER" id="PTHR32026">
    <property type="entry name" value="METHYLTRANSFERASE-LIKE PROTEIN 24"/>
    <property type="match status" value="1"/>
</dbReference>
<proteinExistence type="predicted"/>
<sequence length="334" mass="38261">MAPMLQRNPRYIFLVLVICVVVFLFVTHNNFGHSDVPVDISGLPSDPSLSARIARSEKMYQKTLEKREELLKKHGPTPSQVVMFPPDKDPWPAYTAWDFFPPTFDCPHDLERVGAAGDGGKWICGLSRLEDKPDCVIYTFGVDWDSSFEGEVLQRTRHCQIWGYDAVQKGFGWQIPKDLKHRTHFSQFQLGPKDSHGPDDTPKIWTLHSLMRQNGHKHIDILKIDIEGWEFDTLRAIVSTFLDWETPLPFGQLQMEIHAWNKKFPDFLSWFELLESAGLRPFMSAPNLVYVNYNRASGVELVDYSFLNIKGNNVFVSQPGLEDPPKDDTQVPVS</sequence>
<keyword evidence="1" id="KW-0472">Membrane</keyword>
<reference evidence="3 4" key="1">
    <citation type="submission" date="2022-09" db="EMBL/GenBank/DDBJ databases">
        <authorList>
            <person name="Palmer J.M."/>
        </authorList>
    </citation>
    <scope>NUCLEOTIDE SEQUENCE [LARGE SCALE GENOMIC DNA]</scope>
    <source>
        <strain evidence="3 4">DSM 7382</strain>
    </source>
</reference>
<name>A0AAW0FFJ2_9APHY</name>
<accession>A0AAW0FFJ2</accession>
<dbReference type="Gene3D" id="3.40.50.150">
    <property type="entry name" value="Vaccinia Virus protein VP39"/>
    <property type="match status" value="1"/>
</dbReference>
<keyword evidence="4" id="KW-1185">Reference proteome</keyword>
<dbReference type="EMBL" id="JASBNA010000081">
    <property type="protein sequence ID" value="KAK7677840.1"/>
    <property type="molecule type" value="Genomic_DNA"/>
</dbReference>
<evidence type="ECO:0000313" key="4">
    <source>
        <dbReference type="Proteomes" id="UP001385951"/>
    </source>
</evidence>
<dbReference type="PANTHER" id="PTHR32026:SF10">
    <property type="entry name" value="METHYLTRANSFERASE-LIKE PROTEIN 24-RELATED"/>
    <property type="match status" value="1"/>
</dbReference>
<protein>
    <recommendedName>
        <fullName evidence="2">Methyltransferase domain-containing protein</fullName>
    </recommendedName>
</protein>
<dbReference type="SUPFAM" id="SSF53335">
    <property type="entry name" value="S-adenosyl-L-methionine-dependent methyltransferases"/>
    <property type="match status" value="1"/>
</dbReference>
<dbReference type="Proteomes" id="UP001385951">
    <property type="component" value="Unassembled WGS sequence"/>
</dbReference>
<comment type="caution">
    <text evidence="3">The sequence shown here is derived from an EMBL/GenBank/DDBJ whole genome shotgun (WGS) entry which is preliminary data.</text>
</comment>
<gene>
    <name evidence="3" type="ORF">QCA50_019152</name>
</gene>
<dbReference type="InterPro" id="IPR025714">
    <property type="entry name" value="Methyltranfer_dom"/>
</dbReference>
<dbReference type="InterPro" id="IPR026913">
    <property type="entry name" value="METTL24"/>
</dbReference>
<evidence type="ECO:0000259" key="2">
    <source>
        <dbReference type="Pfam" id="PF13383"/>
    </source>
</evidence>
<organism evidence="3 4">
    <name type="scientific">Cerrena zonata</name>
    <dbReference type="NCBI Taxonomy" id="2478898"/>
    <lineage>
        <taxon>Eukaryota</taxon>
        <taxon>Fungi</taxon>
        <taxon>Dikarya</taxon>
        <taxon>Basidiomycota</taxon>
        <taxon>Agaricomycotina</taxon>
        <taxon>Agaricomycetes</taxon>
        <taxon>Polyporales</taxon>
        <taxon>Cerrenaceae</taxon>
        <taxon>Cerrena</taxon>
    </lineage>
</organism>
<feature type="transmembrane region" description="Helical" evidence="1">
    <location>
        <begin position="12"/>
        <end position="31"/>
    </location>
</feature>
<keyword evidence="1" id="KW-1133">Transmembrane helix</keyword>
<evidence type="ECO:0000256" key="1">
    <source>
        <dbReference type="SAM" id="Phobius"/>
    </source>
</evidence>
<feature type="domain" description="Methyltransferase" evidence="2">
    <location>
        <begin position="98"/>
        <end position="263"/>
    </location>
</feature>
<evidence type="ECO:0000313" key="3">
    <source>
        <dbReference type="EMBL" id="KAK7677840.1"/>
    </source>
</evidence>
<dbReference type="InterPro" id="IPR029063">
    <property type="entry name" value="SAM-dependent_MTases_sf"/>
</dbReference>
<dbReference type="Pfam" id="PF13383">
    <property type="entry name" value="Methyltransf_22"/>
    <property type="match status" value="1"/>
</dbReference>